<dbReference type="GO" id="GO:0005524">
    <property type="term" value="F:ATP binding"/>
    <property type="evidence" value="ECO:0007669"/>
    <property type="project" value="UniProtKB-UniRule"/>
</dbReference>
<dbReference type="PROSITE" id="PS51285">
    <property type="entry name" value="AGC_KINASE_CTER"/>
    <property type="match status" value="1"/>
</dbReference>
<evidence type="ECO:0000256" key="8">
    <source>
        <dbReference type="ARBA" id="ARBA00022527"/>
    </source>
</evidence>
<sequence>MKRKANCRNHFVFEIIRTYILSVYFFLMLCSCLLQDSVTALALDLNHPALRKNKNIDSFLNRYEKDVSCLRELQVKLDDFDRVKLIGRGAFGAVQLVRHKASQQVYAMKQLSKFEMVKRSDSYCEISLYWYQLLKCWCIVTPLCCAFQDEKYLYLVMEFMPGGDLVTLTSNYDMPEEWARFYTAEVVLALDAIHSLGFIHRDIKPDNMLLDRNGHLKLADFGTCMKMDSSGMVRCDTAVGTPDYISPEVLMSQGGTGYYGRECDWWSVGVFIYELLVGDTPFYAESLVGTYGKIMDHKNSLTFPDDIEMSKKAKDLICAFLSDREVRLGRSGVDEIKCHPFFKNDQWTFDTIRDSKPLMVPELSSDIDTSNFDDDIKDDPLGTETFPPPRAFAGNQLPFVGFTYFREDHDLQRRLKKLEEKVKHEMQAKEELENKSRYKYSLTYNSLRELEREKALLTHQRSQSIRKAGLETDRKRLLENEVSSLKEQLAELKKKNQNSQISAEKNIHLERQLEEMNATLQAEVEESERLKKAQGEALRQSQQLDISLRELQERLAQLESSRQGLEQEKLSLQTSLEVEKRERSLGSETINDLQGRVSGLEDELKHIKSSLSKAEAEKRQLQEDLTALEKEKSKQEIDLSFKLKAIQQSLEQEEAELKATKARLADNNKINQSIEEAKSEDLKNMEHKLLEDRSAKQQLENRLMQLEKENSVLDCDYKQAKHELQELRSLKEKLTGEQETQKKTLFQADFSVQRQEISTLRSSEKQFKQELNHLLDLKLSLEKQNQELRREREEADKQLKELKDQLEAEQYFTKLYKTQIRELKEDSDEKAKLYKDALQRIEDLQEERDSLATQLEVSLTKADAEQLARSIAEEQYSDLEKEKIMKELEIKDMIARHRQELSEKDSTISSLEESNRTLTVDVGNLAAEYKSREKEKQMKSLILSFEKQIQSERTLKSQAINKLAEVMKKTDVRPQQGNNTDIRRKEKENRQLQLQLRTEKEKLNSTIIKYQKEINEMQATLAEESQGRLEMQMALDSKDSDIERLRCQLTSLSIHSLDSISSTGNDLEGDDAYPDSSLEGWLSMPTRNTKRFGWEKKYVVVSSKKILFYDSEQDREQSSPFMILDLDKLFHVRPVTQTDVYRADPREIPRIFQILYANEGESKKEELAMEPLSAAERSSFIPHKGHEFVLTLYHFPSSCEACPRPLWHVFKPPPALECRRCRIKCHKDHIDRKEEVLAPCRVNYDMSTAKELLLLANSTEEQQKWVSRLLKRVPRKPIAHSSSIAIASPPSEVAPSGLSPQPSPHLSAHSSPRLSHRGAVKVYSTRQQPSPKTR</sequence>
<dbReference type="EC" id="2.7.11.1" evidence="5"/>
<feature type="region of interest" description="Disordered" evidence="26">
    <location>
        <begin position="1280"/>
        <end position="1334"/>
    </location>
</feature>
<dbReference type="Gene3D" id="1.10.510.10">
    <property type="entry name" value="Transferase(Phosphotransferase) domain 1"/>
    <property type="match status" value="1"/>
</dbReference>
<keyword evidence="10" id="KW-0808">Transferase</keyword>
<dbReference type="InterPro" id="IPR011993">
    <property type="entry name" value="PH-like_dom_sf"/>
</dbReference>
<dbReference type="InterPro" id="IPR000961">
    <property type="entry name" value="AGC-kinase_C"/>
</dbReference>
<dbReference type="GO" id="GO:0005886">
    <property type="term" value="C:plasma membrane"/>
    <property type="evidence" value="ECO:0007669"/>
    <property type="project" value="UniProtKB-SubCell"/>
</dbReference>
<evidence type="ECO:0000259" key="31">
    <source>
        <dbReference type="PROSITE" id="PS51859"/>
    </source>
</evidence>
<dbReference type="InterPro" id="IPR037311">
    <property type="entry name" value="ROCK2_HR1"/>
</dbReference>
<protein>
    <recommendedName>
        <fullName evidence="5">non-specific serine/threonine protein kinase</fullName>
        <ecNumber evidence="5">2.7.11.1</ecNumber>
    </recommendedName>
</protein>
<feature type="domain" description="Phorbol-ester/DAG-type" evidence="29">
    <location>
        <begin position="1185"/>
        <end position="1240"/>
    </location>
</feature>
<dbReference type="CDD" id="cd01242">
    <property type="entry name" value="PH_ROCK"/>
    <property type="match status" value="1"/>
</dbReference>
<evidence type="ECO:0000256" key="1">
    <source>
        <dbReference type="ARBA" id="ARBA00001946"/>
    </source>
</evidence>
<dbReference type="Ensembl" id="ENSSRHT00000059729.1">
    <property type="protein sequence ID" value="ENSSRHP00000058110.1"/>
    <property type="gene ID" value="ENSSRHG00000028913.1"/>
</dbReference>
<comment type="catalytic activity">
    <reaction evidence="22">
        <text>L-seryl-[protein] + ATP = O-phospho-L-seryl-[protein] + ADP + H(+)</text>
        <dbReference type="Rhea" id="RHEA:17989"/>
        <dbReference type="Rhea" id="RHEA-COMP:9863"/>
        <dbReference type="Rhea" id="RHEA-COMP:11604"/>
        <dbReference type="ChEBI" id="CHEBI:15378"/>
        <dbReference type="ChEBI" id="CHEBI:29999"/>
        <dbReference type="ChEBI" id="CHEBI:30616"/>
        <dbReference type="ChEBI" id="CHEBI:83421"/>
        <dbReference type="ChEBI" id="CHEBI:456216"/>
        <dbReference type="EC" id="2.7.11.1"/>
    </reaction>
</comment>
<comment type="subcellular location">
    <subcellularLocation>
        <location evidence="2">Cell membrane</location>
    </subcellularLocation>
    <subcellularLocation>
        <location evidence="3">Cytoplasm</location>
        <location evidence="3">Cytoskeleton</location>
    </subcellularLocation>
</comment>
<evidence type="ECO:0000256" key="20">
    <source>
        <dbReference type="ARBA" id="ARBA00023212"/>
    </source>
</evidence>
<dbReference type="FunFam" id="1.10.510.10:FF:000047">
    <property type="entry name" value="Rho-associated protein kinase 1"/>
    <property type="match status" value="1"/>
</dbReference>
<dbReference type="PANTHER" id="PTHR22988">
    <property type="entry name" value="MYOTONIC DYSTROPHY S/T KINASE-RELATED"/>
    <property type="match status" value="1"/>
</dbReference>
<dbReference type="InterPro" id="IPR008271">
    <property type="entry name" value="Ser/Thr_kinase_AS"/>
</dbReference>
<dbReference type="InterPro" id="IPR057529">
    <property type="entry name" value="MRCK/ROCK_PH"/>
</dbReference>
<dbReference type="InterPro" id="IPR011009">
    <property type="entry name" value="Kinase-like_dom_sf"/>
</dbReference>
<evidence type="ECO:0000256" key="24">
    <source>
        <dbReference type="PROSITE-ProRule" id="PRU10141"/>
    </source>
</evidence>
<evidence type="ECO:0000259" key="28">
    <source>
        <dbReference type="PROSITE" id="PS50011"/>
    </source>
</evidence>
<evidence type="ECO:0000256" key="15">
    <source>
        <dbReference type="ARBA" id="ARBA00022833"/>
    </source>
</evidence>
<dbReference type="SUPFAM" id="SSF50729">
    <property type="entry name" value="PH domain-like"/>
    <property type="match status" value="1"/>
</dbReference>
<evidence type="ECO:0000259" key="29">
    <source>
        <dbReference type="PROSITE" id="PS50081"/>
    </source>
</evidence>
<evidence type="ECO:0000256" key="5">
    <source>
        <dbReference type="ARBA" id="ARBA00012513"/>
    </source>
</evidence>
<dbReference type="CDD" id="cd20875">
    <property type="entry name" value="C1_ROCK2"/>
    <property type="match status" value="1"/>
</dbReference>
<dbReference type="PROSITE" id="PS51859">
    <property type="entry name" value="RHO_BD"/>
    <property type="match status" value="1"/>
</dbReference>
<feature type="binding site" evidence="24">
    <location>
        <position position="109"/>
    </location>
    <ligand>
        <name>ATP</name>
        <dbReference type="ChEBI" id="CHEBI:30616"/>
    </ligand>
</feature>
<dbReference type="GO" id="GO:0010825">
    <property type="term" value="P:positive regulation of centrosome duplication"/>
    <property type="evidence" value="ECO:0007669"/>
    <property type="project" value="InterPro"/>
</dbReference>
<evidence type="ECO:0000256" key="9">
    <source>
        <dbReference type="ARBA" id="ARBA00022553"/>
    </source>
</evidence>
<keyword evidence="17" id="KW-0460">Magnesium</keyword>
<dbReference type="Gene3D" id="3.30.60.20">
    <property type="match status" value="1"/>
</dbReference>
<feature type="coiled-coil region" evidence="25">
    <location>
        <begin position="408"/>
        <end position="744"/>
    </location>
</feature>
<evidence type="ECO:0000313" key="32">
    <source>
        <dbReference type="Ensembl" id="ENSSRHP00000058110.1"/>
    </source>
</evidence>
<dbReference type="GO" id="GO:0007266">
    <property type="term" value="P:Rho protein signal transduction"/>
    <property type="evidence" value="ECO:0007669"/>
    <property type="project" value="UniProtKB-UniRule"/>
</dbReference>
<keyword evidence="15" id="KW-0862">Zinc</keyword>
<dbReference type="PROSITE" id="PS50003">
    <property type="entry name" value="PH_DOMAIN"/>
    <property type="match status" value="1"/>
</dbReference>
<evidence type="ECO:0000256" key="23">
    <source>
        <dbReference type="PROSITE-ProRule" id="PRU01206"/>
    </source>
</evidence>
<dbReference type="PROSITE" id="PS00107">
    <property type="entry name" value="PROTEIN_KINASE_ATP"/>
    <property type="match status" value="1"/>
</dbReference>
<dbReference type="GO" id="GO:0005737">
    <property type="term" value="C:cytoplasm"/>
    <property type="evidence" value="ECO:0007669"/>
    <property type="project" value="TreeGrafter"/>
</dbReference>
<feature type="domain" description="Protein kinase" evidence="28">
    <location>
        <begin position="80"/>
        <end position="342"/>
    </location>
</feature>
<dbReference type="PROSITE" id="PS51257">
    <property type="entry name" value="PROKAR_LIPOPROTEIN"/>
    <property type="match status" value="1"/>
</dbReference>
<keyword evidence="8" id="KW-0723">Serine/threonine-protein kinase</keyword>
<dbReference type="GO" id="GO:0030866">
    <property type="term" value="P:cortical actin cytoskeleton organization"/>
    <property type="evidence" value="ECO:0007669"/>
    <property type="project" value="TreeGrafter"/>
</dbReference>
<dbReference type="GO" id="GO:0031267">
    <property type="term" value="F:small GTPase binding"/>
    <property type="evidence" value="ECO:0007669"/>
    <property type="project" value="InterPro"/>
</dbReference>
<keyword evidence="19" id="KW-0472">Membrane</keyword>
<feature type="compositionally biased region" description="Low complexity" evidence="26">
    <location>
        <begin position="1280"/>
        <end position="1296"/>
    </location>
</feature>
<dbReference type="Pfam" id="PF08912">
    <property type="entry name" value="Rho_Binding"/>
    <property type="match status" value="1"/>
</dbReference>
<dbReference type="Gene3D" id="3.30.200.20">
    <property type="entry name" value="Phosphorylase Kinase, domain 1"/>
    <property type="match status" value="1"/>
</dbReference>
<gene>
    <name evidence="32" type="primary">rock2b</name>
</gene>
<keyword evidence="12 24" id="KW-0547">Nucleotide-binding</keyword>
<dbReference type="CDD" id="cd11638">
    <property type="entry name" value="HR1_ROCK2"/>
    <property type="match status" value="1"/>
</dbReference>
<name>A0A673JXW7_9TELE</name>
<dbReference type="SMART" id="SM00109">
    <property type="entry name" value="C1"/>
    <property type="match status" value="1"/>
</dbReference>
<dbReference type="SUPFAM" id="SSF56112">
    <property type="entry name" value="Protein kinase-like (PK-like)"/>
    <property type="match status" value="1"/>
</dbReference>
<evidence type="ECO:0000256" key="10">
    <source>
        <dbReference type="ARBA" id="ARBA00022679"/>
    </source>
</evidence>
<evidence type="ECO:0000256" key="19">
    <source>
        <dbReference type="ARBA" id="ARBA00023136"/>
    </source>
</evidence>
<dbReference type="GO" id="GO:0048598">
    <property type="term" value="P:embryonic morphogenesis"/>
    <property type="evidence" value="ECO:0007669"/>
    <property type="project" value="TreeGrafter"/>
</dbReference>
<evidence type="ECO:0000256" key="21">
    <source>
        <dbReference type="ARBA" id="ARBA00047899"/>
    </source>
</evidence>
<comment type="catalytic activity">
    <reaction evidence="21">
        <text>L-threonyl-[protein] + ATP = O-phospho-L-threonyl-[protein] + ADP + H(+)</text>
        <dbReference type="Rhea" id="RHEA:46608"/>
        <dbReference type="Rhea" id="RHEA-COMP:11060"/>
        <dbReference type="Rhea" id="RHEA-COMP:11605"/>
        <dbReference type="ChEBI" id="CHEBI:15378"/>
        <dbReference type="ChEBI" id="CHEBI:30013"/>
        <dbReference type="ChEBI" id="CHEBI:30616"/>
        <dbReference type="ChEBI" id="CHEBI:61977"/>
        <dbReference type="ChEBI" id="CHEBI:456216"/>
        <dbReference type="EC" id="2.7.11.1"/>
    </reaction>
</comment>
<dbReference type="GO" id="GO:0006939">
    <property type="term" value="P:smooth muscle contraction"/>
    <property type="evidence" value="ECO:0007669"/>
    <property type="project" value="InterPro"/>
</dbReference>
<accession>A0A673JXW7</accession>
<reference evidence="32" key="2">
    <citation type="submission" date="2025-09" db="UniProtKB">
        <authorList>
            <consortium name="Ensembl"/>
        </authorList>
    </citation>
    <scope>IDENTIFICATION</scope>
</reference>
<proteinExistence type="inferred from homology"/>
<keyword evidence="20" id="KW-0206">Cytoskeleton</keyword>
<evidence type="ECO:0000313" key="33">
    <source>
        <dbReference type="Proteomes" id="UP000472270"/>
    </source>
</evidence>
<evidence type="ECO:0000259" key="30">
    <source>
        <dbReference type="PROSITE" id="PS51285"/>
    </source>
</evidence>
<dbReference type="SMART" id="SM00133">
    <property type="entry name" value="S_TK_X"/>
    <property type="match status" value="1"/>
</dbReference>
<dbReference type="SMART" id="SM00220">
    <property type="entry name" value="S_TKc"/>
    <property type="match status" value="1"/>
</dbReference>
<organism evidence="32 33">
    <name type="scientific">Sinocyclocheilus rhinocerous</name>
    <dbReference type="NCBI Taxonomy" id="307959"/>
    <lineage>
        <taxon>Eukaryota</taxon>
        <taxon>Metazoa</taxon>
        <taxon>Chordata</taxon>
        <taxon>Craniata</taxon>
        <taxon>Vertebrata</taxon>
        <taxon>Euteleostomi</taxon>
        <taxon>Actinopterygii</taxon>
        <taxon>Neopterygii</taxon>
        <taxon>Teleostei</taxon>
        <taxon>Ostariophysi</taxon>
        <taxon>Cypriniformes</taxon>
        <taxon>Cyprinidae</taxon>
        <taxon>Cyprininae</taxon>
        <taxon>Sinocyclocheilus</taxon>
    </lineage>
</organism>
<dbReference type="InterPro" id="IPR001849">
    <property type="entry name" value="PH_domain"/>
</dbReference>
<evidence type="ECO:0000256" key="25">
    <source>
        <dbReference type="SAM" id="Coils"/>
    </source>
</evidence>
<reference evidence="32" key="1">
    <citation type="submission" date="2025-08" db="UniProtKB">
        <authorList>
            <consortium name="Ensembl"/>
        </authorList>
    </citation>
    <scope>IDENTIFICATION</scope>
</reference>
<feature type="domain" description="RhoBD" evidence="31">
    <location>
        <begin position="782"/>
        <end position="972"/>
    </location>
</feature>
<evidence type="ECO:0000259" key="27">
    <source>
        <dbReference type="PROSITE" id="PS50003"/>
    </source>
</evidence>
<feature type="domain" description="AGC-kinase C-terminal" evidence="30">
    <location>
        <begin position="343"/>
        <end position="414"/>
    </location>
</feature>
<evidence type="ECO:0000256" key="16">
    <source>
        <dbReference type="ARBA" id="ARBA00022840"/>
    </source>
</evidence>
<dbReference type="Pfam" id="PF25346">
    <property type="entry name" value="PH_MRCK"/>
    <property type="match status" value="1"/>
</dbReference>
<comment type="similarity">
    <text evidence="4">Belongs to the protein kinase superfamily. AGC Ser/Thr protein kinase family.</text>
</comment>
<dbReference type="InterPro" id="IPR046349">
    <property type="entry name" value="C1-like_sf"/>
</dbReference>
<dbReference type="Pfam" id="PF00433">
    <property type="entry name" value="Pkinase_C"/>
    <property type="match status" value="1"/>
</dbReference>
<evidence type="ECO:0000256" key="17">
    <source>
        <dbReference type="ARBA" id="ARBA00022842"/>
    </source>
</evidence>
<keyword evidence="14" id="KW-0418">Kinase</keyword>
<dbReference type="GO" id="GO:0000281">
    <property type="term" value="P:mitotic cytokinesis"/>
    <property type="evidence" value="ECO:0007669"/>
    <property type="project" value="TreeGrafter"/>
</dbReference>
<dbReference type="PROSITE" id="PS50011">
    <property type="entry name" value="PROTEIN_KINASE_DOM"/>
    <property type="match status" value="1"/>
</dbReference>
<keyword evidence="18 23" id="KW-0175">Coiled coil</keyword>
<evidence type="ECO:0000256" key="2">
    <source>
        <dbReference type="ARBA" id="ARBA00004236"/>
    </source>
</evidence>
<dbReference type="CDD" id="cd22250">
    <property type="entry name" value="ROCK_SBD"/>
    <property type="match status" value="1"/>
</dbReference>
<dbReference type="GO" id="GO:0008270">
    <property type="term" value="F:zinc ion binding"/>
    <property type="evidence" value="ECO:0007669"/>
    <property type="project" value="UniProtKB-KW"/>
</dbReference>
<evidence type="ECO:0000256" key="11">
    <source>
        <dbReference type="ARBA" id="ARBA00022723"/>
    </source>
</evidence>
<evidence type="ECO:0000256" key="7">
    <source>
        <dbReference type="ARBA" id="ARBA00022490"/>
    </source>
</evidence>
<dbReference type="InterPro" id="IPR017892">
    <property type="entry name" value="Pkinase_C"/>
</dbReference>
<dbReference type="GO" id="GO:1901888">
    <property type="term" value="P:regulation of cell junction assembly"/>
    <property type="evidence" value="ECO:0007669"/>
    <property type="project" value="TreeGrafter"/>
</dbReference>
<feature type="compositionally biased region" description="Polar residues" evidence="26">
    <location>
        <begin position="1324"/>
        <end position="1334"/>
    </location>
</feature>
<keyword evidence="7" id="KW-0963">Cytoplasm</keyword>
<evidence type="ECO:0000256" key="3">
    <source>
        <dbReference type="ARBA" id="ARBA00004245"/>
    </source>
</evidence>
<dbReference type="SUPFAM" id="SSF57889">
    <property type="entry name" value="Cysteine-rich domain"/>
    <property type="match status" value="1"/>
</dbReference>
<comment type="cofactor">
    <cofactor evidence="1">
        <name>Mg(2+)</name>
        <dbReference type="ChEBI" id="CHEBI:18420"/>
    </cofactor>
</comment>
<evidence type="ECO:0000256" key="22">
    <source>
        <dbReference type="ARBA" id="ARBA00048679"/>
    </source>
</evidence>
<dbReference type="Gene3D" id="1.20.5.340">
    <property type="match status" value="1"/>
</dbReference>
<keyword evidence="6" id="KW-1003">Cell membrane</keyword>
<dbReference type="GO" id="GO:0005813">
    <property type="term" value="C:centrosome"/>
    <property type="evidence" value="ECO:0007669"/>
    <property type="project" value="TreeGrafter"/>
</dbReference>
<dbReference type="GO" id="GO:0072518">
    <property type="term" value="F:Rho-dependent protein serine/threonine kinase activity"/>
    <property type="evidence" value="ECO:0007669"/>
    <property type="project" value="TreeGrafter"/>
</dbReference>
<dbReference type="GO" id="GO:0032956">
    <property type="term" value="P:regulation of actin cytoskeleton organization"/>
    <property type="evidence" value="ECO:0007669"/>
    <property type="project" value="InterPro"/>
</dbReference>
<feature type="coiled-coil region" evidence="25">
    <location>
        <begin position="771"/>
        <end position="914"/>
    </location>
</feature>
<evidence type="ECO:0000256" key="4">
    <source>
        <dbReference type="ARBA" id="ARBA00009903"/>
    </source>
</evidence>
<evidence type="ECO:0000256" key="18">
    <source>
        <dbReference type="ARBA" id="ARBA00023054"/>
    </source>
</evidence>
<dbReference type="FunFam" id="3.30.60.20:FF:000036">
    <property type="entry name" value="Rho-associated protein kinase 1"/>
    <property type="match status" value="1"/>
</dbReference>
<dbReference type="Gene3D" id="2.30.29.30">
    <property type="entry name" value="Pleckstrin-homology domain (PH domain)/Phosphotyrosine-binding domain (PTB)"/>
    <property type="match status" value="1"/>
</dbReference>
<dbReference type="InterPro" id="IPR017441">
    <property type="entry name" value="Protein_kinase_ATP_BS"/>
</dbReference>
<evidence type="ECO:0000256" key="26">
    <source>
        <dbReference type="SAM" id="MobiDB-lite"/>
    </source>
</evidence>
<evidence type="ECO:0000256" key="14">
    <source>
        <dbReference type="ARBA" id="ARBA00022777"/>
    </source>
</evidence>
<keyword evidence="11" id="KW-0479">Metal-binding</keyword>
<keyword evidence="33" id="KW-1185">Reference proteome</keyword>
<dbReference type="PANTHER" id="PTHR22988:SF28">
    <property type="entry name" value="RHO-ASSOCIATED PROTEIN KINASE 2"/>
    <property type="match status" value="1"/>
</dbReference>
<evidence type="ECO:0000256" key="6">
    <source>
        <dbReference type="ARBA" id="ARBA00022475"/>
    </source>
</evidence>
<keyword evidence="9" id="KW-0597">Phosphoprotein</keyword>
<dbReference type="PROSITE" id="PS50081">
    <property type="entry name" value="ZF_DAG_PE_2"/>
    <property type="match status" value="1"/>
</dbReference>
<keyword evidence="13" id="KW-0863">Zinc-finger</keyword>
<dbReference type="SMART" id="SM00233">
    <property type="entry name" value="PH"/>
    <property type="match status" value="1"/>
</dbReference>
<dbReference type="Proteomes" id="UP000472270">
    <property type="component" value="Unassembled WGS sequence"/>
</dbReference>
<keyword evidence="16 24" id="KW-0067">ATP-binding</keyword>
<evidence type="ECO:0000256" key="13">
    <source>
        <dbReference type="ARBA" id="ARBA00022771"/>
    </source>
</evidence>
<dbReference type="InterPro" id="IPR002219">
    <property type="entry name" value="PKC_DAG/PE"/>
</dbReference>
<dbReference type="PROSITE" id="PS00108">
    <property type="entry name" value="PROTEIN_KINASE_ST"/>
    <property type="match status" value="1"/>
</dbReference>
<dbReference type="InterPro" id="IPR000719">
    <property type="entry name" value="Prot_kinase_dom"/>
</dbReference>
<evidence type="ECO:0000256" key="12">
    <source>
        <dbReference type="ARBA" id="ARBA00022741"/>
    </source>
</evidence>
<dbReference type="FunFam" id="3.30.200.20:FF:001885">
    <property type="entry name" value="Predicted protein"/>
    <property type="match status" value="1"/>
</dbReference>
<dbReference type="SUPFAM" id="SSF103652">
    <property type="entry name" value="G protein-binding domain"/>
    <property type="match status" value="1"/>
</dbReference>
<feature type="coiled-coil region" evidence="25">
    <location>
        <begin position="982"/>
        <end position="1020"/>
    </location>
</feature>
<dbReference type="Gene3D" id="1.20.5.730">
    <property type="entry name" value="Single helix bin"/>
    <property type="match status" value="1"/>
</dbReference>
<dbReference type="FunFam" id="2.30.29.30:FF:000308">
    <property type="entry name" value="Rho-associated protein kinase 1"/>
    <property type="match status" value="1"/>
</dbReference>
<dbReference type="InterPro" id="IPR015008">
    <property type="entry name" value="ROCK_Rho-bd_dom"/>
</dbReference>
<feature type="domain" description="PH" evidence="27">
    <location>
        <begin position="1075"/>
        <end position="1274"/>
    </location>
</feature>
<dbReference type="Pfam" id="PF00069">
    <property type="entry name" value="Pkinase"/>
    <property type="match status" value="1"/>
</dbReference>
<dbReference type="InterPro" id="IPR050839">
    <property type="entry name" value="Rho-assoc_Ser/Thr_Kinase"/>
</dbReference>
<dbReference type="GO" id="GO:0031032">
    <property type="term" value="P:actomyosin structure organization"/>
    <property type="evidence" value="ECO:0007669"/>
    <property type="project" value="TreeGrafter"/>
</dbReference>